<comment type="caution">
    <text evidence="2">The sequence shown here is derived from an EMBL/GenBank/DDBJ whole genome shotgun (WGS) entry which is preliminary data.</text>
</comment>
<reference evidence="2 3" key="1">
    <citation type="submission" date="2016-09" db="EMBL/GenBank/DDBJ databases">
        <title>The draft genome of Dichanthelium oligosanthes: A C3 panicoid grass species.</title>
        <authorList>
            <person name="Studer A.J."/>
            <person name="Schnable J.C."/>
            <person name="Brutnell T.P."/>
        </authorList>
    </citation>
    <scope>NUCLEOTIDE SEQUENCE [LARGE SCALE GENOMIC DNA]</scope>
    <source>
        <strain evidence="3">cv. Kellogg 1175</strain>
        <tissue evidence="2">Leaf</tissue>
    </source>
</reference>
<evidence type="ECO:0000259" key="1">
    <source>
        <dbReference type="PROSITE" id="PS50965"/>
    </source>
</evidence>
<dbReference type="InterPro" id="IPR011528">
    <property type="entry name" value="NERD"/>
</dbReference>
<accession>A0A1E5WI62</accession>
<dbReference type="PANTHER" id="PTHR35287">
    <property type="entry name" value="SI:ZFOS-911D5.4"/>
    <property type="match status" value="1"/>
</dbReference>
<dbReference type="AlphaFoldDB" id="A0A1E5WI62"/>
<dbReference type="Pfam" id="PF08378">
    <property type="entry name" value="NERD"/>
    <property type="match status" value="1"/>
</dbReference>
<dbReference type="EMBL" id="LWDX02006968">
    <property type="protein sequence ID" value="OEL37024.1"/>
    <property type="molecule type" value="Genomic_DNA"/>
</dbReference>
<dbReference type="STRING" id="888268.A0A1E5WI62"/>
<feature type="domain" description="NERD" evidence="1">
    <location>
        <begin position="35"/>
        <end position="152"/>
    </location>
</feature>
<keyword evidence="3" id="KW-1185">Reference proteome</keyword>
<dbReference type="Proteomes" id="UP000095767">
    <property type="component" value="Unassembled WGS sequence"/>
</dbReference>
<organism evidence="2 3">
    <name type="scientific">Dichanthelium oligosanthes</name>
    <dbReference type="NCBI Taxonomy" id="888268"/>
    <lineage>
        <taxon>Eukaryota</taxon>
        <taxon>Viridiplantae</taxon>
        <taxon>Streptophyta</taxon>
        <taxon>Embryophyta</taxon>
        <taxon>Tracheophyta</taxon>
        <taxon>Spermatophyta</taxon>
        <taxon>Magnoliopsida</taxon>
        <taxon>Liliopsida</taxon>
        <taxon>Poales</taxon>
        <taxon>Poaceae</taxon>
        <taxon>PACMAD clade</taxon>
        <taxon>Panicoideae</taxon>
        <taxon>Panicodae</taxon>
        <taxon>Paniceae</taxon>
        <taxon>Dichantheliinae</taxon>
        <taxon>Dichanthelium</taxon>
    </lineage>
</organism>
<dbReference type="PANTHER" id="PTHR35287:SF1">
    <property type="entry name" value="SI:ZFOS-911D5.4"/>
    <property type="match status" value="1"/>
</dbReference>
<evidence type="ECO:0000313" key="2">
    <source>
        <dbReference type="EMBL" id="OEL37024.1"/>
    </source>
</evidence>
<proteinExistence type="predicted"/>
<dbReference type="OrthoDB" id="1874403at2759"/>
<gene>
    <name evidence="2" type="ORF">BAE44_0001957</name>
</gene>
<protein>
    <recommendedName>
        <fullName evidence="1">NERD domain-containing protein</fullName>
    </recommendedName>
</protein>
<sequence>MWVEILCGLVAYKIIRRFFFDGDDDPSYLADLDSSHSDLCFAVAARLEKLYAGRCFVGLRIPDPDAGERQHIDVVLVTKREVMVVAIKNFSGFIEADKDGNWSCPTDKKRKQEIIPNPVLEVNRLVVNLQSYLEQRGAKLPDGHIIGRVVLPNPNCRPSYNISIQPEVMLYDQWKDLKTDSKSGLSTWIKGAFTGSKSDMQDSVLQNLHSILSTSPMWDRLELKGDKNVLGEFIEFKGRHEDIQLLKNLKRSKVSRFIIQKSTLFGGFGKFYEPSILVILFAGHDLHLNFVLRFIVQGRSRVQILYSPRDYRAEGTSSSEWKEISVKQYTEIVFQPLHSKKVRKFKLSSVISVTLSA</sequence>
<name>A0A1E5WI62_9POAL</name>
<dbReference type="PROSITE" id="PS50965">
    <property type="entry name" value="NERD"/>
    <property type="match status" value="1"/>
</dbReference>
<evidence type="ECO:0000313" key="3">
    <source>
        <dbReference type="Proteomes" id="UP000095767"/>
    </source>
</evidence>